<dbReference type="OrthoDB" id="9802600at2"/>
<evidence type="ECO:0000313" key="1">
    <source>
        <dbReference type="EMBL" id="TWT22758.1"/>
    </source>
</evidence>
<keyword evidence="2" id="KW-1185">Reference proteome</keyword>
<dbReference type="AlphaFoldDB" id="A0A5C5UA89"/>
<organism evidence="1 2">
    <name type="scientific">Corynebacterium canis</name>
    <dbReference type="NCBI Taxonomy" id="679663"/>
    <lineage>
        <taxon>Bacteria</taxon>
        <taxon>Bacillati</taxon>
        <taxon>Actinomycetota</taxon>
        <taxon>Actinomycetes</taxon>
        <taxon>Mycobacteriales</taxon>
        <taxon>Corynebacteriaceae</taxon>
        <taxon>Corynebacterium</taxon>
    </lineage>
</organism>
<dbReference type="Proteomes" id="UP000320791">
    <property type="component" value="Unassembled WGS sequence"/>
</dbReference>
<comment type="caution">
    <text evidence="1">The sequence shown here is derived from an EMBL/GenBank/DDBJ whole genome shotgun (WGS) entry which is preliminary data.</text>
</comment>
<protein>
    <submittedName>
        <fullName evidence="1">Uncharacterized protein</fullName>
    </submittedName>
</protein>
<gene>
    <name evidence="1" type="ORF">FRX94_11125</name>
</gene>
<reference evidence="1 2" key="1">
    <citation type="submission" date="2019-08" db="EMBL/GenBank/DDBJ databases">
        <authorList>
            <person name="Lei W."/>
        </authorList>
    </citation>
    <scope>NUCLEOTIDE SEQUENCE [LARGE SCALE GENOMIC DNA]</scope>
    <source>
        <strain evidence="1 2">CCUG 58627</strain>
    </source>
</reference>
<accession>A0A5C5UA89</accession>
<proteinExistence type="predicted"/>
<dbReference type="EMBL" id="VOHM01000029">
    <property type="protein sequence ID" value="TWT22758.1"/>
    <property type="molecule type" value="Genomic_DNA"/>
</dbReference>
<sequence length="197" mass="21369">MNLNECIAADSKIGVGGPTIFGWRAIQLLSDNPDLQPGELTPAEQISWKNIRKHAAHLARGIPLDEAEDVHASLDPGFDALNRARDVLLSAPYDAIELAEQALHCATQDPVGVRLAAHQMIAAGYMNTGNLEAAHDHLMLALEDAELPILLGQLYALLTQVALMRYDSDAFVFRHSGLEALAPYPEAPARKYLESLG</sequence>
<name>A0A5C5UA89_9CORY</name>
<evidence type="ECO:0000313" key="2">
    <source>
        <dbReference type="Proteomes" id="UP000320791"/>
    </source>
</evidence>
<dbReference type="RefSeq" id="WP_146325416.1">
    <property type="nucleotide sequence ID" value="NZ_BAABLR010000064.1"/>
</dbReference>